<accession>A0ABD3NIT0</accession>
<feature type="compositionally biased region" description="Polar residues" evidence="1">
    <location>
        <begin position="772"/>
        <end position="790"/>
    </location>
</feature>
<organism evidence="3 4">
    <name type="scientific">Cyclotella atomus</name>
    <dbReference type="NCBI Taxonomy" id="382360"/>
    <lineage>
        <taxon>Eukaryota</taxon>
        <taxon>Sar</taxon>
        <taxon>Stramenopiles</taxon>
        <taxon>Ochrophyta</taxon>
        <taxon>Bacillariophyta</taxon>
        <taxon>Coscinodiscophyceae</taxon>
        <taxon>Thalassiosirophycidae</taxon>
        <taxon>Stephanodiscales</taxon>
        <taxon>Stephanodiscaceae</taxon>
        <taxon>Cyclotella</taxon>
    </lineage>
</organism>
<sequence>MPTMSSQQQPQSMRQAQESHQKDPSLNYVSQGSTSSTTTTTTTATSTVITSTTPDIPSNPIAVYEDIPRRPYPLKPSTKKAATAYTLFSSNTHAFDIDYIHNSKKHYLSSSLSGKIWWDVNGDAKRGDYANFTLNDMEYDYGLPNVGNIFLISCDEDGMKSGSTTSQLYNGRDAIPLKQSLDKKSGMYEFQEFDTIPSGRYYVMFEAPRGWRVSGNMLPLGRKEGFKDGEVYHECVAEGGEGTSFKEKAEESGDFDYGGYCGRTIGCFEIGTEAELKSKFEDLEAIEETEYYRDVIQGDTDAARSFAKMGGKMVAFPETHVMDVGMFDENWPLPAKQYVDAMVTLKFPVSSEGSEEDILQALLSSEFADPESFGSSMNREAVSKTLFMNLADQFVYMSSGGHLQTGEEFTEAQKFTANGSNTSAKNEKEPAAFSESDKDMSEAEYFAKPKSQAAIFALDGVDLYDAKIERKKHKKDAIDQLVGRYLRASRRDQETDESEFIEITYTFTAQGTYNPPPHEQLGYFVQNSINANPADLVRSLREDKTLPFQDIISAESSHLTVGPPPPKVCTGCFGLQAIVALDEGGLKSWATVPIILISLMIGGLTFVFFGRRLWKRRAYLDGDDMACEMKTSEFNNCTLTDEDIVEAKAAHRLEGIGESDNSFDGSKKAKKKKSKKKLKDNPGSSDRTSSLRSLDLTDDESSLHKHKIKQNKIDASDSSGQSGSSIEGSLDEIDAALAKISKKHSKKKLLDGSNRSGASDNSGGTSKLLDGSNRSGASDNSGGTSSLDQDQYQDETAEERRKRRKKEKKAKKKAEMMSAMSLEELRLQQLSARKMTVRFEDD</sequence>
<feature type="compositionally biased region" description="Low complexity" evidence="1">
    <location>
        <begin position="684"/>
        <end position="694"/>
    </location>
</feature>
<feature type="compositionally biased region" description="Low complexity" evidence="1">
    <location>
        <begin position="1"/>
        <end position="16"/>
    </location>
</feature>
<dbReference type="Gene3D" id="2.60.40.10">
    <property type="entry name" value="Immunoglobulins"/>
    <property type="match status" value="1"/>
</dbReference>
<dbReference type="InterPro" id="IPR013783">
    <property type="entry name" value="Ig-like_fold"/>
</dbReference>
<feature type="region of interest" description="Disordered" evidence="1">
    <location>
        <begin position="1"/>
        <end position="59"/>
    </location>
</feature>
<proteinExistence type="predicted"/>
<evidence type="ECO:0000313" key="3">
    <source>
        <dbReference type="EMBL" id="KAL3775820.1"/>
    </source>
</evidence>
<feature type="compositionally biased region" description="Low complexity" evidence="1">
    <location>
        <begin position="716"/>
        <end position="727"/>
    </location>
</feature>
<keyword evidence="2" id="KW-0472">Membrane</keyword>
<feature type="region of interest" description="Disordered" evidence="1">
    <location>
        <begin position="742"/>
        <end position="817"/>
    </location>
</feature>
<feature type="transmembrane region" description="Helical" evidence="2">
    <location>
        <begin position="589"/>
        <end position="609"/>
    </location>
</feature>
<feature type="compositionally biased region" description="Polar residues" evidence="1">
    <location>
        <begin position="753"/>
        <end position="765"/>
    </location>
</feature>
<keyword evidence="4" id="KW-1185">Reference proteome</keyword>
<dbReference type="Proteomes" id="UP001530400">
    <property type="component" value="Unassembled WGS sequence"/>
</dbReference>
<keyword evidence="2" id="KW-0812">Transmembrane</keyword>
<evidence type="ECO:0000256" key="1">
    <source>
        <dbReference type="SAM" id="MobiDB-lite"/>
    </source>
</evidence>
<dbReference type="EMBL" id="JALLPJ020001133">
    <property type="protein sequence ID" value="KAL3775820.1"/>
    <property type="molecule type" value="Genomic_DNA"/>
</dbReference>
<name>A0ABD3NIT0_9STRA</name>
<evidence type="ECO:0000313" key="4">
    <source>
        <dbReference type="Proteomes" id="UP001530400"/>
    </source>
</evidence>
<feature type="compositionally biased region" description="Basic residues" evidence="1">
    <location>
        <begin position="668"/>
        <end position="678"/>
    </location>
</feature>
<evidence type="ECO:0000256" key="2">
    <source>
        <dbReference type="SAM" id="Phobius"/>
    </source>
</evidence>
<comment type="caution">
    <text evidence="3">The sequence shown here is derived from an EMBL/GenBank/DDBJ whole genome shotgun (WGS) entry which is preliminary data.</text>
</comment>
<protein>
    <recommendedName>
        <fullName evidence="5">SD-repeat containing protein B domain-containing protein</fullName>
    </recommendedName>
</protein>
<dbReference type="AlphaFoldDB" id="A0ABD3NIT0"/>
<feature type="compositionally biased region" description="Basic residues" evidence="1">
    <location>
        <begin position="801"/>
        <end position="812"/>
    </location>
</feature>
<feature type="compositionally biased region" description="Low complexity" evidence="1">
    <location>
        <begin position="33"/>
        <end position="53"/>
    </location>
</feature>
<gene>
    <name evidence="3" type="ORF">ACHAWO_009758</name>
</gene>
<keyword evidence="2" id="KW-1133">Transmembrane helix</keyword>
<feature type="region of interest" description="Disordered" evidence="1">
    <location>
        <begin position="659"/>
        <end position="727"/>
    </location>
</feature>
<reference evidence="3 4" key="1">
    <citation type="submission" date="2024-10" db="EMBL/GenBank/DDBJ databases">
        <title>Updated reference genomes for cyclostephanoid diatoms.</title>
        <authorList>
            <person name="Roberts W.R."/>
            <person name="Alverson A.J."/>
        </authorList>
    </citation>
    <scope>NUCLEOTIDE SEQUENCE [LARGE SCALE GENOMIC DNA]</scope>
    <source>
        <strain evidence="3 4">AJA010-31</strain>
    </source>
</reference>
<evidence type="ECO:0008006" key="5">
    <source>
        <dbReference type="Google" id="ProtNLM"/>
    </source>
</evidence>